<dbReference type="PRINTS" id="PR00081">
    <property type="entry name" value="GDHRDH"/>
</dbReference>
<evidence type="ECO:0000313" key="3">
    <source>
        <dbReference type="EMBL" id="MBB3985009.1"/>
    </source>
</evidence>
<dbReference type="AlphaFoldDB" id="A0A7W6GTB1"/>
<reference evidence="3 4" key="1">
    <citation type="submission" date="2020-08" db="EMBL/GenBank/DDBJ databases">
        <title>Genomic Encyclopedia of Type Strains, Phase IV (KMG-IV): sequencing the most valuable type-strain genomes for metagenomic binning, comparative biology and taxonomic classification.</title>
        <authorList>
            <person name="Goeker M."/>
        </authorList>
    </citation>
    <scope>NUCLEOTIDE SEQUENCE [LARGE SCALE GENOMIC DNA]</scope>
    <source>
        <strain evidence="3 4">DSM 102235</strain>
    </source>
</reference>
<proteinExistence type="inferred from homology"/>
<dbReference type="SUPFAM" id="SSF51735">
    <property type="entry name" value="NAD(P)-binding Rossmann-fold domains"/>
    <property type="match status" value="1"/>
</dbReference>
<keyword evidence="2" id="KW-0560">Oxidoreductase</keyword>
<keyword evidence="4" id="KW-1185">Reference proteome</keyword>
<dbReference type="GO" id="GO:0016614">
    <property type="term" value="F:oxidoreductase activity, acting on CH-OH group of donors"/>
    <property type="evidence" value="ECO:0007669"/>
    <property type="project" value="UniProtKB-ARBA"/>
</dbReference>
<sequence length="271" mass="28900">MTDGKVAHLPDPEYIDDGYVGAGKLKDKRILISGGDSGIGRAVSLHFAREGAKVAFIYHAAEDKAEDTRKGIEAEGAEALVIQGDTASSADCDAAVQKVIDAWGGIDVLVNNAGFQKPYKTLEDVSDEDWRAHFDVNMAGMFFLSRAALRHMTEGANIVNTTSINAFVGNDALVPYSATKGAITAFTRSLAKQYMDRGIRVNEVAPGPVATDIQSVFEDFDEDILKNMAAPMGRVGQPRELGPAYVFLASRDGSFVTGQTIHVNGGMIVGA</sequence>
<dbReference type="PANTHER" id="PTHR48107:SF16">
    <property type="entry name" value="NADPH-DEPENDENT ALDEHYDE REDUCTASE 1, CHLOROPLASTIC"/>
    <property type="match status" value="1"/>
</dbReference>
<protein>
    <submittedName>
        <fullName evidence="3">NAD(P)-dependent dehydrogenase (Short-subunit alcohol dehydrogenase family)</fullName>
    </submittedName>
</protein>
<accession>A0A7W6GTB1</accession>
<dbReference type="InterPro" id="IPR002347">
    <property type="entry name" value="SDR_fam"/>
</dbReference>
<dbReference type="Gene3D" id="3.40.50.720">
    <property type="entry name" value="NAD(P)-binding Rossmann-like Domain"/>
    <property type="match status" value="1"/>
</dbReference>
<comment type="similarity">
    <text evidence="1">Belongs to the short-chain dehydrogenases/reductases (SDR) family.</text>
</comment>
<dbReference type="PRINTS" id="PR00080">
    <property type="entry name" value="SDRFAMILY"/>
</dbReference>
<evidence type="ECO:0000256" key="2">
    <source>
        <dbReference type="ARBA" id="ARBA00023002"/>
    </source>
</evidence>
<evidence type="ECO:0000256" key="1">
    <source>
        <dbReference type="ARBA" id="ARBA00006484"/>
    </source>
</evidence>
<dbReference type="Pfam" id="PF13561">
    <property type="entry name" value="adh_short_C2"/>
    <property type="match status" value="1"/>
</dbReference>
<gene>
    <name evidence="3" type="ORF">GGQ68_001338</name>
</gene>
<dbReference type="InterPro" id="IPR036291">
    <property type="entry name" value="NAD(P)-bd_dom_sf"/>
</dbReference>
<dbReference type="Proteomes" id="UP000541426">
    <property type="component" value="Unassembled WGS sequence"/>
</dbReference>
<organism evidence="3 4">
    <name type="scientific">Sagittula marina</name>
    <dbReference type="NCBI Taxonomy" id="943940"/>
    <lineage>
        <taxon>Bacteria</taxon>
        <taxon>Pseudomonadati</taxon>
        <taxon>Pseudomonadota</taxon>
        <taxon>Alphaproteobacteria</taxon>
        <taxon>Rhodobacterales</taxon>
        <taxon>Roseobacteraceae</taxon>
        <taxon>Sagittula</taxon>
    </lineage>
</organism>
<dbReference type="PANTHER" id="PTHR48107">
    <property type="entry name" value="NADPH-DEPENDENT ALDEHYDE REDUCTASE-LIKE PROTEIN, CHLOROPLASTIC-RELATED"/>
    <property type="match status" value="1"/>
</dbReference>
<dbReference type="RefSeq" id="WP_183964202.1">
    <property type="nucleotide sequence ID" value="NZ_BAABBZ010000059.1"/>
</dbReference>
<dbReference type="EMBL" id="JACIEJ010000003">
    <property type="protein sequence ID" value="MBB3985009.1"/>
    <property type="molecule type" value="Genomic_DNA"/>
</dbReference>
<dbReference type="PROSITE" id="PS00061">
    <property type="entry name" value="ADH_SHORT"/>
    <property type="match status" value="1"/>
</dbReference>
<name>A0A7W6GTB1_9RHOB</name>
<dbReference type="InterPro" id="IPR020904">
    <property type="entry name" value="Sc_DH/Rdtase_CS"/>
</dbReference>
<comment type="caution">
    <text evidence="3">The sequence shown here is derived from an EMBL/GenBank/DDBJ whole genome shotgun (WGS) entry which is preliminary data.</text>
</comment>
<evidence type="ECO:0000313" key="4">
    <source>
        <dbReference type="Proteomes" id="UP000541426"/>
    </source>
</evidence>
<dbReference type="FunFam" id="3.40.50.720:FF:000084">
    <property type="entry name" value="Short-chain dehydrogenase reductase"/>
    <property type="match status" value="1"/>
</dbReference>